<dbReference type="Gene3D" id="3.30.420.10">
    <property type="entry name" value="Ribonuclease H-like superfamily/Ribonuclease H"/>
    <property type="match status" value="1"/>
</dbReference>
<evidence type="ECO:0000259" key="1">
    <source>
        <dbReference type="Pfam" id="PF16087"/>
    </source>
</evidence>
<evidence type="ECO:0000313" key="2">
    <source>
        <dbReference type="EMBL" id="ERL95859.1"/>
    </source>
</evidence>
<name>U4UP72_DENPD</name>
<evidence type="ECO:0000313" key="3">
    <source>
        <dbReference type="Proteomes" id="UP000030742"/>
    </source>
</evidence>
<feature type="domain" description="DUF4817" evidence="1">
    <location>
        <begin position="2"/>
        <end position="33"/>
    </location>
</feature>
<accession>U4UP72</accession>
<dbReference type="PANTHER" id="PTHR47326:SF1">
    <property type="entry name" value="HTH PSQ-TYPE DOMAIN-CONTAINING PROTEIN"/>
    <property type="match status" value="1"/>
</dbReference>
<dbReference type="InterPro" id="IPR032135">
    <property type="entry name" value="DUF4817"/>
</dbReference>
<feature type="non-terminal residue" evidence="2">
    <location>
        <position position="1"/>
    </location>
</feature>
<dbReference type="Pfam" id="PF16087">
    <property type="entry name" value="DUF4817"/>
    <property type="match status" value="1"/>
</dbReference>
<gene>
    <name evidence="2" type="ORF">D910_00474</name>
</gene>
<protein>
    <recommendedName>
        <fullName evidence="1">DUF4817 domain-containing protein</fullName>
    </recommendedName>
</protein>
<dbReference type="Proteomes" id="UP000030742">
    <property type="component" value="Unassembled WGS sequence"/>
</dbReference>
<dbReference type="InterPro" id="IPR036397">
    <property type="entry name" value="RNaseH_sf"/>
</dbReference>
<dbReference type="PANTHER" id="PTHR47326">
    <property type="entry name" value="TRANSPOSABLE ELEMENT TC3 TRANSPOSASE-LIKE PROTEIN"/>
    <property type="match status" value="1"/>
</dbReference>
<dbReference type="EMBL" id="KI208412">
    <property type="protein sequence ID" value="ERL95859.1"/>
    <property type="molecule type" value="Genomic_DNA"/>
</dbReference>
<feature type="non-terminal residue" evidence="2">
    <location>
        <position position="235"/>
    </location>
</feature>
<sequence length="235" mass="27379">SRVYAQKFPERNHPKPTVFKRLLHQFEESGSVNYKNPLQGNLSLKMKKTFSRYLVQLSKIPMLVKISYRKVLTLVNQLCQKLDGNDFENRTEFCMWVLNKVAGNEKFFENVLFSDECTFHNNGLVNRHNFHYYSDTNPREWFDVSPNQHVASIGWSSASLALRSSAIFKCQLSKQVDWQKWVSKLTFQISGLNSTRFLFVAYIKGIVYDTLPTTSHDLKTHIRHAFKTVTPQMSS</sequence>
<reference evidence="2 3" key="1">
    <citation type="journal article" date="2013" name="Genome Biol.">
        <title>Draft genome of the mountain pine beetle, Dendroctonus ponderosae Hopkins, a major forest pest.</title>
        <authorList>
            <person name="Keeling C.I."/>
            <person name="Yuen M.M."/>
            <person name="Liao N.Y."/>
            <person name="Docking T.R."/>
            <person name="Chan S.K."/>
            <person name="Taylor G.A."/>
            <person name="Palmquist D.L."/>
            <person name="Jackman S.D."/>
            <person name="Nguyen A."/>
            <person name="Li M."/>
            <person name="Henderson H."/>
            <person name="Janes J.K."/>
            <person name="Zhao Y."/>
            <person name="Pandoh P."/>
            <person name="Moore R."/>
            <person name="Sperling F.A."/>
            <person name="Huber D.P."/>
            <person name="Birol I."/>
            <person name="Jones S.J."/>
            <person name="Bohlmann J."/>
        </authorList>
    </citation>
    <scope>NUCLEOTIDE SEQUENCE</scope>
</reference>
<dbReference type="AlphaFoldDB" id="U4UP72"/>
<organism evidence="2 3">
    <name type="scientific">Dendroctonus ponderosae</name>
    <name type="common">Mountain pine beetle</name>
    <dbReference type="NCBI Taxonomy" id="77166"/>
    <lineage>
        <taxon>Eukaryota</taxon>
        <taxon>Metazoa</taxon>
        <taxon>Ecdysozoa</taxon>
        <taxon>Arthropoda</taxon>
        <taxon>Hexapoda</taxon>
        <taxon>Insecta</taxon>
        <taxon>Pterygota</taxon>
        <taxon>Neoptera</taxon>
        <taxon>Endopterygota</taxon>
        <taxon>Coleoptera</taxon>
        <taxon>Polyphaga</taxon>
        <taxon>Cucujiformia</taxon>
        <taxon>Curculionidae</taxon>
        <taxon>Scolytinae</taxon>
        <taxon>Dendroctonus</taxon>
    </lineage>
</organism>
<proteinExistence type="predicted"/>
<dbReference type="GO" id="GO:0003676">
    <property type="term" value="F:nucleic acid binding"/>
    <property type="evidence" value="ECO:0007669"/>
    <property type="project" value="InterPro"/>
</dbReference>